<keyword evidence="2" id="KW-0813">Transport</keyword>
<dbReference type="PANTHER" id="PTHR43341">
    <property type="entry name" value="AMINO ACID PERMEASE"/>
    <property type="match status" value="1"/>
</dbReference>
<comment type="subcellular location">
    <subcellularLocation>
        <location evidence="1">Membrane</location>
        <topology evidence="1">Multi-pass membrane protein</topology>
    </subcellularLocation>
</comment>
<name>A0A316A8S4_LIMMU</name>
<dbReference type="GO" id="GO:0015171">
    <property type="term" value="F:amino acid transmembrane transporter activity"/>
    <property type="evidence" value="ECO:0007669"/>
    <property type="project" value="TreeGrafter"/>
</dbReference>
<dbReference type="InterPro" id="IPR050524">
    <property type="entry name" value="APC_YAT"/>
</dbReference>
<proteinExistence type="predicted"/>
<dbReference type="Proteomes" id="UP000593929">
    <property type="component" value="Chromosome"/>
</dbReference>
<gene>
    <name evidence="7" type="ORF">LM011_02410</name>
</gene>
<keyword evidence="3" id="KW-0812">Transmembrane</keyword>
<dbReference type="PIRSF" id="PIRSF006060">
    <property type="entry name" value="AA_transporter"/>
    <property type="match status" value="1"/>
</dbReference>
<dbReference type="GeneID" id="57114929"/>
<keyword evidence="4" id="KW-0029">Amino-acid transport</keyword>
<dbReference type="PANTHER" id="PTHR43341:SF1">
    <property type="entry name" value="GENERAL AMINO-ACID PERMEASE GAP1"/>
    <property type="match status" value="1"/>
</dbReference>
<evidence type="ECO:0000256" key="3">
    <source>
        <dbReference type="ARBA" id="ARBA00022692"/>
    </source>
</evidence>
<evidence type="ECO:0000256" key="4">
    <source>
        <dbReference type="ARBA" id="ARBA00022970"/>
    </source>
</evidence>
<dbReference type="RefSeq" id="WP_045025299.1">
    <property type="nucleotide sequence ID" value="NZ_CABMGR010000012.1"/>
</dbReference>
<evidence type="ECO:0000313" key="7">
    <source>
        <dbReference type="EMBL" id="QOL70025.1"/>
    </source>
</evidence>
<dbReference type="InterPro" id="IPR004841">
    <property type="entry name" value="AA-permease/SLC12A_dom"/>
</dbReference>
<dbReference type="Pfam" id="PF00324">
    <property type="entry name" value="AA_permease"/>
    <property type="match status" value="1"/>
</dbReference>
<dbReference type="Gene3D" id="1.20.1740.10">
    <property type="entry name" value="Amino acid/polyamine transporter I"/>
    <property type="match status" value="1"/>
</dbReference>
<evidence type="ECO:0000256" key="2">
    <source>
        <dbReference type="ARBA" id="ARBA00022448"/>
    </source>
</evidence>
<evidence type="ECO:0000313" key="8">
    <source>
        <dbReference type="Proteomes" id="UP000593929"/>
    </source>
</evidence>
<accession>A0A316A8S4</accession>
<dbReference type="AlphaFoldDB" id="A0A316A8S4"/>
<keyword evidence="5" id="KW-1133">Transmembrane helix</keyword>
<evidence type="ECO:0000256" key="5">
    <source>
        <dbReference type="ARBA" id="ARBA00022989"/>
    </source>
</evidence>
<dbReference type="EMBL" id="CP062966">
    <property type="protein sequence ID" value="QOL70025.1"/>
    <property type="molecule type" value="Genomic_DNA"/>
</dbReference>
<dbReference type="PROSITE" id="PS00218">
    <property type="entry name" value="AMINO_ACID_PERMEASE_1"/>
    <property type="match status" value="1"/>
</dbReference>
<dbReference type="FunFam" id="1.20.1740.10:FF:000001">
    <property type="entry name" value="Amino acid permease"/>
    <property type="match status" value="1"/>
</dbReference>
<keyword evidence="6" id="KW-0472">Membrane</keyword>
<evidence type="ECO:0000256" key="6">
    <source>
        <dbReference type="ARBA" id="ARBA00023136"/>
    </source>
</evidence>
<protein>
    <submittedName>
        <fullName evidence="7">Amino acid permease</fullName>
    </submittedName>
</protein>
<reference evidence="7 8" key="1">
    <citation type="submission" date="2020-10" db="EMBL/GenBank/DDBJ databases">
        <title>Genome sequencing of Lactobacillus mucosae KCTC 21011.</title>
        <authorList>
            <person name="Kim J."/>
        </authorList>
    </citation>
    <scope>NUCLEOTIDE SEQUENCE [LARGE SCALE GENOMIC DNA]</scope>
    <source>
        <strain evidence="7 8">LM011</strain>
    </source>
</reference>
<organism evidence="7 8">
    <name type="scientific">Limosilactobacillus mucosae</name>
    <name type="common">Lactobacillus mucosae</name>
    <dbReference type="NCBI Taxonomy" id="97478"/>
    <lineage>
        <taxon>Bacteria</taxon>
        <taxon>Bacillati</taxon>
        <taxon>Bacillota</taxon>
        <taxon>Bacilli</taxon>
        <taxon>Lactobacillales</taxon>
        <taxon>Lactobacillaceae</taxon>
        <taxon>Limosilactobacillus</taxon>
    </lineage>
</organism>
<dbReference type="GO" id="GO:0016020">
    <property type="term" value="C:membrane"/>
    <property type="evidence" value="ECO:0007669"/>
    <property type="project" value="UniProtKB-SubCell"/>
</dbReference>
<sequence length="507" mass="55770">MSGEAKNGGTEGQTITGNSGHMKRTLQTRHLSMIALGGSIGTGMMIASGSAISTAGPGGALVAYSMMGIMVYFLMTSLGEMATYIPLTGSFATYCTKFVDPALGFAMGWNYWLNWVITIAVDAVTSGVIIQFWWPQFPEWIFSGFVLLVIFLINYLSVRSYGETEYWLSIIKVVTIIVFLIVGFMIIFGIMGGQGPIGLKNFHYKKAPFVGGFPSILTVFLVAGMSFQGTELVGITAGESATPEKSVPKAIHSTFWRILLFYILSIFVMACILPYTDKNLLSSNVQDVAMSPFTIVFKRAGLAAAASVMNAVILTAVISSANSGLYASTRMLFSQAREGYAWRGFGYVNKRGIPIYALLGTMAVSLAIYLLHFVSANAYNYLIDASGLSGFIAWLGIAMAHYRFRRAFVAQGHQLSELKYHATMFPFGPIFAFVFCMIVIVGQNIPAFIHLDWDNILITYMAVPIFLILFCYYKFRYKTHLLSLQEADLSRSSRGEKYITADGKEIK</sequence>
<dbReference type="InterPro" id="IPR004840">
    <property type="entry name" value="Amino_acid_permease_CS"/>
</dbReference>
<evidence type="ECO:0000256" key="1">
    <source>
        <dbReference type="ARBA" id="ARBA00004141"/>
    </source>
</evidence>